<evidence type="ECO:0000259" key="2">
    <source>
        <dbReference type="Pfam" id="PF09835"/>
    </source>
</evidence>
<feature type="transmembrane region" description="Helical" evidence="1">
    <location>
        <begin position="67"/>
        <end position="89"/>
    </location>
</feature>
<dbReference type="RefSeq" id="WP_274152428.1">
    <property type="nucleotide sequence ID" value="NZ_CP117812.1"/>
</dbReference>
<reference evidence="3 4" key="1">
    <citation type="submission" date="2023-02" db="EMBL/GenBank/DDBJ databases">
        <title>Genome sequence of Lentisphaera profundi SAORIC-696.</title>
        <authorList>
            <person name="Kim e."/>
            <person name="Cho J.-C."/>
            <person name="Choi A."/>
            <person name="Kang I."/>
        </authorList>
    </citation>
    <scope>NUCLEOTIDE SEQUENCE [LARGE SCALE GENOMIC DNA]</scope>
    <source>
        <strain evidence="3 4">SAORIC-696</strain>
    </source>
</reference>
<dbReference type="PANTHER" id="PTHR40547:SF1">
    <property type="entry name" value="SLL0298 PROTEIN"/>
    <property type="match status" value="1"/>
</dbReference>
<dbReference type="PANTHER" id="PTHR40547">
    <property type="entry name" value="SLL0298 PROTEIN"/>
    <property type="match status" value="1"/>
</dbReference>
<evidence type="ECO:0000313" key="4">
    <source>
        <dbReference type="Proteomes" id="UP001214250"/>
    </source>
</evidence>
<protein>
    <submittedName>
        <fullName evidence="3">DUF2062 domain-containing protein</fullName>
    </submittedName>
</protein>
<evidence type="ECO:0000313" key="3">
    <source>
        <dbReference type="EMBL" id="WDE97811.1"/>
    </source>
</evidence>
<dbReference type="Proteomes" id="UP001214250">
    <property type="component" value="Chromosome 2"/>
</dbReference>
<gene>
    <name evidence="3" type="ORF">PQO03_18450</name>
</gene>
<keyword evidence="1" id="KW-0812">Transmembrane</keyword>
<keyword evidence="1" id="KW-1133">Transmembrane helix</keyword>
<dbReference type="InterPro" id="IPR018639">
    <property type="entry name" value="DUF2062"/>
</dbReference>
<organism evidence="3 4">
    <name type="scientific">Lentisphaera profundi</name>
    <dbReference type="NCBI Taxonomy" id="1658616"/>
    <lineage>
        <taxon>Bacteria</taxon>
        <taxon>Pseudomonadati</taxon>
        <taxon>Lentisphaerota</taxon>
        <taxon>Lentisphaeria</taxon>
        <taxon>Lentisphaerales</taxon>
        <taxon>Lentisphaeraceae</taxon>
        <taxon>Lentisphaera</taxon>
    </lineage>
</organism>
<keyword evidence="4" id="KW-1185">Reference proteome</keyword>
<name>A0ABY7VYE5_9BACT</name>
<proteinExistence type="predicted"/>
<sequence length="168" mass="19304">MSILSPRFYRIQFFKILRSGGSPEYIARSVFCGVFAGLTVPLLQIPVAIFIAWIFKANKTIASLSTFVSNPLSYPVFWFGALYIGSFFIPGNEQFLADCQKHFFELSFWFNLDWWELGSSTILMFITGGSILGLFLGTLAYFWTKKNVIKKRAKRLKNERLKKINKEA</sequence>
<dbReference type="Pfam" id="PF09835">
    <property type="entry name" value="DUF2062"/>
    <property type="match status" value="1"/>
</dbReference>
<feature type="domain" description="DUF2062" evidence="2">
    <location>
        <begin position="7"/>
        <end position="155"/>
    </location>
</feature>
<feature type="transmembrane region" description="Helical" evidence="1">
    <location>
        <begin position="25"/>
        <end position="55"/>
    </location>
</feature>
<accession>A0ABY7VYE5</accession>
<dbReference type="EMBL" id="CP117812">
    <property type="protein sequence ID" value="WDE97811.1"/>
    <property type="molecule type" value="Genomic_DNA"/>
</dbReference>
<evidence type="ECO:0000256" key="1">
    <source>
        <dbReference type="SAM" id="Phobius"/>
    </source>
</evidence>
<keyword evidence="1" id="KW-0472">Membrane</keyword>
<feature type="transmembrane region" description="Helical" evidence="1">
    <location>
        <begin position="122"/>
        <end position="144"/>
    </location>
</feature>